<dbReference type="Proteomes" id="UP001163821">
    <property type="component" value="Unassembled WGS sequence"/>
</dbReference>
<sequence length="349" mass="36930">MKKQILAIVFLMAAIVAGTNSAYAQTYKNTNTAVWAAPTCGGSEYSPTIGEEYNYTVQIENLNGYDGSGTYTWHVTQSTDLLAGAAVTPGTDFSWTGNTTDDVAIIWNPTSVGKVYYLVVEYSQEVSAAVSATCEINNIKVFPIVPINGFWLDINASLDGTTSPDPTATQLTGFEICAPDVYSATITTPAVPGNPLAAEVEYDFGVSTIWVIIHAEGYEGDFTGTLKISGVETNQLATIVTAGWSGTPDALGNGAYTATLTSETGGVDIPVQIQIAHKQHENITDQTIRVSIDGTYGASNEFNDLSDAGGSCTNEAADADWVDQTIAPRPEVTPVPPLQFVTPNPVLTD</sequence>
<feature type="region of interest" description="Disordered" evidence="1">
    <location>
        <begin position="329"/>
        <end position="349"/>
    </location>
</feature>
<evidence type="ECO:0000256" key="1">
    <source>
        <dbReference type="SAM" id="MobiDB-lite"/>
    </source>
</evidence>
<reference evidence="3" key="1">
    <citation type="submission" date="2022-10" db="EMBL/GenBank/DDBJ databases">
        <title>Gaoshiqiia sediminis gen. nov., sp. nov., isolated from coastal sediment.</title>
        <authorList>
            <person name="Yu W.X."/>
            <person name="Mu D.S."/>
            <person name="Du J.Z."/>
            <person name="Liang Y.Q."/>
        </authorList>
    </citation>
    <scope>NUCLEOTIDE SEQUENCE</scope>
    <source>
        <strain evidence="3">A06</strain>
    </source>
</reference>
<dbReference type="AlphaFoldDB" id="A0AA41YAA7"/>
<evidence type="ECO:0000256" key="2">
    <source>
        <dbReference type="SAM" id="SignalP"/>
    </source>
</evidence>
<name>A0AA41YAA7_9BACT</name>
<protein>
    <recommendedName>
        <fullName evidence="5">CARDB domain-containing protein</fullName>
    </recommendedName>
</protein>
<dbReference type="EMBL" id="JAPAAF010000060">
    <property type="protein sequence ID" value="MCW0484890.1"/>
    <property type="molecule type" value="Genomic_DNA"/>
</dbReference>
<organism evidence="3 4">
    <name type="scientific">Gaoshiqia sediminis</name>
    <dbReference type="NCBI Taxonomy" id="2986998"/>
    <lineage>
        <taxon>Bacteria</taxon>
        <taxon>Pseudomonadati</taxon>
        <taxon>Bacteroidota</taxon>
        <taxon>Bacteroidia</taxon>
        <taxon>Marinilabiliales</taxon>
        <taxon>Prolixibacteraceae</taxon>
        <taxon>Gaoshiqia</taxon>
    </lineage>
</organism>
<keyword evidence="2" id="KW-0732">Signal</keyword>
<evidence type="ECO:0000313" key="4">
    <source>
        <dbReference type="Proteomes" id="UP001163821"/>
    </source>
</evidence>
<gene>
    <name evidence="3" type="ORF">N2K84_19310</name>
</gene>
<proteinExistence type="predicted"/>
<keyword evidence="4" id="KW-1185">Reference proteome</keyword>
<evidence type="ECO:0000313" key="3">
    <source>
        <dbReference type="EMBL" id="MCW0484890.1"/>
    </source>
</evidence>
<feature type="chain" id="PRO_5041464556" description="CARDB domain-containing protein" evidence="2">
    <location>
        <begin position="25"/>
        <end position="349"/>
    </location>
</feature>
<dbReference type="RefSeq" id="WP_282593481.1">
    <property type="nucleotide sequence ID" value="NZ_JAPAAF010000060.1"/>
</dbReference>
<accession>A0AA41YAA7</accession>
<feature type="signal peptide" evidence="2">
    <location>
        <begin position="1"/>
        <end position="24"/>
    </location>
</feature>
<comment type="caution">
    <text evidence="3">The sequence shown here is derived from an EMBL/GenBank/DDBJ whole genome shotgun (WGS) entry which is preliminary data.</text>
</comment>
<evidence type="ECO:0008006" key="5">
    <source>
        <dbReference type="Google" id="ProtNLM"/>
    </source>
</evidence>